<reference evidence="2" key="3">
    <citation type="submission" date="2015-02" db="UniProtKB">
        <authorList>
            <consortium name="EnsemblProtists"/>
        </authorList>
    </citation>
    <scope>IDENTIFICATION</scope>
    <source>
        <strain evidence="2">DAOM BR144</strain>
    </source>
</reference>
<protein>
    <submittedName>
        <fullName evidence="2">Uncharacterized protein</fullName>
    </submittedName>
</protein>
<keyword evidence="3" id="KW-1185">Reference proteome</keyword>
<dbReference type="OMA" id="DRYCCKD"/>
<evidence type="ECO:0000256" key="1">
    <source>
        <dbReference type="SAM" id="MobiDB-lite"/>
    </source>
</evidence>
<accession>K3WKZ6</accession>
<dbReference type="InParanoid" id="K3WKZ6"/>
<dbReference type="HOGENOM" id="CLU_083528_0_0_1"/>
<feature type="compositionally biased region" description="Polar residues" evidence="1">
    <location>
        <begin position="44"/>
        <end position="53"/>
    </location>
</feature>
<dbReference type="EMBL" id="GL376573">
    <property type="status" value="NOT_ANNOTATED_CDS"/>
    <property type="molecule type" value="Genomic_DNA"/>
</dbReference>
<dbReference type="EnsemblProtists" id="PYU1_T005638">
    <property type="protein sequence ID" value="PYU1_T005638"/>
    <property type="gene ID" value="PYU1_G005627"/>
</dbReference>
<proteinExistence type="predicted"/>
<feature type="region of interest" description="Disordered" evidence="1">
    <location>
        <begin position="1"/>
        <end position="83"/>
    </location>
</feature>
<feature type="compositionally biased region" description="Low complexity" evidence="1">
    <location>
        <begin position="62"/>
        <end position="79"/>
    </location>
</feature>
<dbReference type="AlphaFoldDB" id="K3WKZ6"/>
<reference evidence="3" key="2">
    <citation type="submission" date="2010-04" db="EMBL/GenBank/DDBJ databases">
        <authorList>
            <person name="Buell R."/>
            <person name="Hamilton J."/>
            <person name="Hostetler J."/>
        </authorList>
    </citation>
    <scope>NUCLEOTIDE SEQUENCE [LARGE SCALE GENOMIC DNA]</scope>
    <source>
        <strain evidence="3">DAOM:BR144</strain>
    </source>
</reference>
<dbReference type="eggNOG" id="ENOG502S0QQ">
    <property type="taxonomic scope" value="Eukaryota"/>
</dbReference>
<evidence type="ECO:0000313" key="2">
    <source>
        <dbReference type="EnsemblProtists" id="PYU1_T005638"/>
    </source>
</evidence>
<evidence type="ECO:0000313" key="3">
    <source>
        <dbReference type="Proteomes" id="UP000019132"/>
    </source>
</evidence>
<reference evidence="3" key="1">
    <citation type="journal article" date="2010" name="Genome Biol.">
        <title>Genome sequence of the necrotrophic plant pathogen Pythium ultimum reveals original pathogenicity mechanisms and effector repertoire.</title>
        <authorList>
            <person name="Levesque C.A."/>
            <person name="Brouwer H."/>
            <person name="Cano L."/>
            <person name="Hamilton J.P."/>
            <person name="Holt C."/>
            <person name="Huitema E."/>
            <person name="Raffaele S."/>
            <person name="Robideau G.P."/>
            <person name="Thines M."/>
            <person name="Win J."/>
            <person name="Zerillo M.M."/>
            <person name="Beakes G.W."/>
            <person name="Boore J.L."/>
            <person name="Busam D."/>
            <person name="Dumas B."/>
            <person name="Ferriera S."/>
            <person name="Fuerstenberg S.I."/>
            <person name="Gachon C.M."/>
            <person name="Gaulin E."/>
            <person name="Govers F."/>
            <person name="Grenville-Briggs L."/>
            <person name="Horner N."/>
            <person name="Hostetler J."/>
            <person name="Jiang R.H."/>
            <person name="Johnson J."/>
            <person name="Krajaejun T."/>
            <person name="Lin H."/>
            <person name="Meijer H.J."/>
            <person name="Moore B."/>
            <person name="Morris P."/>
            <person name="Phuntmart V."/>
            <person name="Puiu D."/>
            <person name="Shetty J."/>
            <person name="Stajich J.E."/>
            <person name="Tripathy S."/>
            <person name="Wawra S."/>
            <person name="van West P."/>
            <person name="Whitty B.R."/>
            <person name="Coutinho P.M."/>
            <person name="Henrissat B."/>
            <person name="Martin F."/>
            <person name="Thomas P.D."/>
            <person name="Tyler B.M."/>
            <person name="De Vries R.P."/>
            <person name="Kamoun S."/>
            <person name="Yandell M."/>
            <person name="Tisserat N."/>
            <person name="Buell C.R."/>
        </authorList>
    </citation>
    <scope>NUCLEOTIDE SEQUENCE</scope>
    <source>
        <strain evidence="3">DAOM:BR144</strain>
    </source>
</reference>
<dbReference type="Proteomes" id="UP000019132">
    <property type="component" value="Unassembled WGS sequence"/>
</dbReference>
<sequence>MSAPTYAIKSARTSPEASKKSAAKVQQLPSPTKSPKQPAKRMQYVQQSGSPKATSKPGKTVLPLHRTPSSTSLSPLTPSDDATAPTQELMEASSGLLLLQDPNAHLSEALTETTATAETEANAATAVLAAAEAEAEVARIRKERGNGMINLIYEQYDEEFSIVDGSTTQAAIDDVYCLSFVMPECLVHLTRHAAPERFAREDAGVFDSLVREDPQGVYVDLEKDTTYYVVVEQEADRLKRDQDATRARWAPQLQREKRERDNADDGRGFESCSCVYGNPCVDEYGCRDWHARFAVATANGWKGF</sequence>
<organism evidence="2 3">
    <name type="scientific">Globisporangium ultimum (strain ATCC 200006 / CBS 805.95 / DAOM BR144)</name>
    <name type="common">Pythium ultimum</name>
    <dbReference type="NCBI Taxonomy" id="431595"/>
    <lineage>
        <taxon>Eukaryota</taxon>
        <taxon>Sar</taxon>
        <taxon>Stramenopiles</taxon>
        <taxon>Oomycota</taxon>
        <taxon>Peronosporomycetes</taxon>
        <taxon>Pythiales</taxon>
        <taxon>Pythiaceae</taxon>
        <taxon>Globisporangium</taxon>
    </lineage>
</organism>
<name>K3WKZ6_GLOUD</name>
<dbReference type="VEuPathDB" id="FungiDB:PYU1_G005627"/>